<evidence type="ECO:0000313" key="1">
    <source>
        <dbReference type="EMBL" id="MBC3759059.1"/>
    </source>
</evidence>
<accession>A0A923HCS4</accession>
<dbReference type="RefSeq" id="WP_186562514.1">
    <property type="nucleotide sequence ID" value="NZ_JACNMF010000003.1"/>
</dbReference>
<dbReference type="Proteomes" id="UP000656244">
    <property type="component" value="Unassembled WGS sequence"/>
</dbReference>
<dbReference type="AlphaFoldDB" id="A0A923HCS4"/>
<keyword evidence="2" id="KW-1185">Reference proteome</keyword>
<reference evidence="1" key="1">
    <citation type="submission" date="2020-08" db="EMBL/GenBank/DDBJ databases">
        <title>Hyunsoonleella sp. strain SJ7 genome sequencing and assembly.</title>
        <authorList>
            <person name="Kim I."/>
        </authorList>
    </citation>
    <scope>NUCLEOTIDE SEQUENCE</scope>
    <source>
        <strain evidence="1">SJ7</strain>
    </source>
</reference>
<proteinExistence type="predicted"/>
<dbReference type="EMBL" id="JACNMF010000003">
    <property type="protein sequence ID" value="MBC3759059.1"/>
    <property type="molecule type" value="Genomic_DNA"/>
</dbReference>
<evidence type="ECO:0000313" key="2">
    <source>
        <dbReference type="Proteomes" id="UP000656244"/>
    </source>
</evidence>
<name>A0A923HCS4_9FLAO</name>
<organism evidence="1 2">
    <name type="scientific">Hyunsoonleella aquatilis</name>
    <dbReference type="NCBI Taxonomy" id="2762758"/>
    <lineage>
        <taxon>Bacteria</taxon>
        <taxon>Pseudomonadati</taxon>
        <taxon>Bacteroidota</taxon>
        <taxon>Flavobacteriia</taxon>
        <taxon>Flavobacteriales</taxon>
        <taxon>Flavobacteriaceae</taxon>
    </lineage>
</organism>
<comment type="caution">
    <text evidence="1">The sequence shown here is derived from an EMBL/GenBank/DDBJ whole genome shotgun (WGS) entry which is preliminary data.</text>
</comment>
<sequence>MERKKQILKAKKVLSMSKSTKKRISVIAKDIKGKELFPEKVDLAKKSLSNLKSLPI</sequence>
<gene>
    <name evidence="1" type="ORF">H7U19_11620</name>
</gene>
<protein>
    <submittedName>
        <fullName evidence="1">Uncharacterized protein</fullName>
    </submittedName>
</protein>